<keyword evidence="2 4" id="KW-0863">Zinc-finger</keyword>
<evidence type="ECO:0000313" key="8">
    <source>
        <dbReference type="EMBL" id="GFO39602.1"/>
    </source>
</evidence>
<dbReference type="InterPro" id="IPR019786">
    <property type="entry name" value="Zinc_finger_PHD-type_CS"/>
</dbReference>
<dbReference type="InterPro" id="IPR048324">
    <property type="entry name" value="ZSWIM1-3_RNaseH-like"/>
</dbReference>
<evidence type="ECO:0000256" key="3">
    <source>
        <dbReference type="ARBA" id="ARBA00022833"/>
    </source>
</evidence>
<organism evidence="8 9">
    <name type="scientific">Plakobranchus ocellatus</name>
    <dbReference type="NCBI Taxonomy" id="259542"/>
    <lineage>
        <taxon>Eukaryota</taxon>
        <taxon>Metazoa</taxon>
        <taxon>Spiralia</taxon>
        <taxon>Lophotrochozoa</taxon>
        <taxon>Mollusca</taxon>
        <taxon>Gastropoda</taxon>
        <taxon>Heterobranchia</taxon>
        <taxon>Euthyneura</taxon>
        <taxon>Panpulmonata</taxon>
        <taxon>Sacoglossa</taxon>
        <taxon>Placobranchoidea</taxon>
        <taxon>Plakobranchidae</taxon>
        <taxon>Plakobranchus</taxon>
    </lineage>
</organism>
<dbReference type="PANTHER" id="PTHR31569">
    <property type="entry name" value="SWIM-TYPE DOMAIN-CONTAINING PROTEIN"/>
    <property type="match status" value="1"/>
</dbReference>
<dbReference type="PROSITE" id="PS01359">
    <property type="entry name" value="ZF_PHD_1"/>
    <property type="match status" value="1"/>
</dbReference>
<feature type="domain" description="PHD-type" evidence="6">
    <location>
        <begin position="928"/>
        <end position="976"/>
    </location>
</feature>
<dbReference type="AlphaFoldDB" id="A0AAV4D5X1"/>
<dbReference type="GO" id="GO:0008270">
    <property type="term" value="F:zinc ion binding"/>
    <property type="evidence" value="ECO:0007669"/>
    <property type="project" value="UniProtKB-KW"/>
</dbReference>
<dbReference type="SMART" id="SM00249">
    <property type="entry name" value="PHD"/>
    <property type="match status" value="1"/>
</dbReference>
<feature type="region of interest" description="Disordered" evidence="5">
    <location>
        <begin position="650"/>
        <end position="722"/>
    </location>
</feature>
<evidence type="ECO:0000256" key="2">
    <source>
        <dbReference type="ARBA" id="ARBA00022771"/>
    </source>
</evidence>
<evidence type="ECO:0000313" key="9">
    <source>
        <dbReference type="Proteomes" id="UP000735302"/>
    </source>
</evidence>
<dbReference type="EMBL" id="BLXT01007504">
    <property type="protein sequence ID" value="GFO39602.1"/>
    <property type="molecule type" value="Genomic_DNA"/>
</dbReference>
<dbReference type="InterPro" id="IPR011011">
    <property type="entry name" value="Znf_FYVE_PHD"/>
</dbReference>
<dbReference type="PANTHER" id="PTHR31569:SF4">
    <property type="entry name" value="SWIM-TYPE DOMAIN-CONTAINING PROTEIN"/>
    <property type="match status" value="1"/>
</dbReference>
<dbReference type="SUPFAM" id="SSF57903">
    <property type="entry name" value="FYVE/PHD zinc finger"/>
    <property type="match status" value="1"/>
</dbReference>
<sequence>MAALNVGDTFSSFEDFAYQLEIFQRETNTQFTIRSAERLKDNDILRYSIIKYVCKQGAKVHQPQSTMERPIQRSFKVGCPVMMNVRLNRPKGKDPFLKVTKLEMRHENHQVSKEIFRLYPEQRRFVPDDTDTTVLNSVTMKTAEQREILERRHHTAVLAQDIYNKRKKIGVEQTMASDEQRCEYVLKDIVLNGGYGEVGKDERGEFVFVVFQTKDMRNLLFQYPECLILDCTYKVNNYLYPLLTIMVVDHEGHGMPVFHAFLAKEDSHIMEKCLRIFALQYNSEHTSCFIVDKDMAEIAAIGAVFPGVPVNLCHFHISQAVERYLRKALGRSASVVKSLTSSFMKQVCTESEEEFGVLKREISQIVPQSVIQYFEDNWWSKRHLWAACCNVNVIKFHANTTNALESYHSKIKKTINEKLSLSKTLMAIISFNDSKILDSRRKLLIASNCNVYDHTDSDDNMIKITKTMTKFSAQLVKRELLLSQQTPYSVSPSLTEGTHKITYKDRDHFAGLNSCSCSTFGHMQIPCRHIFFLRNHLCVDVFDESLVPNRFKLCFNDHSESLNVSNTLTVNTISNASHASFKSIEGRFRTAKSLCDKVTNYLAILGELEFTEKINELEALLLKWSDGSSSESSASCSGCPEPSLACSGFPEHPPSSMFREPPSCSGSPEPPSCSGSPAHPPSSRFREPPACSGSPEPPSCSGSPEPPSCSGSPEPQPSISSLKVHQTVEMSQVAHTDDVVIAEKSSKTLSDIKTMHRMISVLDSQSGLVQGVIDVHAFEDNSDKALPCPSSADGLREKSRDQDLGATDLDVQWPKMSKLRKPRGRPGTKQRFTLTKMNPSKRFRSLPTKFTDLNLEKQQNMLIRAVSTYNCLPPRNTLITCGDLKLFEMFADVIMDDKVNLDCIKDFFEPEAWVKVVDGVVSRRETQLFYCGQCKDLDDLELKMVQCEGCLIWYHFHCVGYSSKKQVETWFCDLCM</sequence>
<evidence type="ECO:0000256" key="1">
    <source>
        <dbReference type="ARBA" id="ARBA00022723"/>
    </source>
</evidence>
<keyword evidence="9" id="KW-1185">Reference proteome</keyword>
<dbReference type="InterPro" id="IPR007527">
    <property type="entry name" value="Znf_SWIM"/>
</dbReference>
<dbReference type="InterPro" id="IPR013083">
    <property type="entry name" value="Znf_RING/FYVE/PHD"/>
</dbReference>
<dbReference type="InterPro" id="IPR052579">
    <property type="entry name" value="Zinc_finger_SWIM"/>
</dbReference>
<gene>
    <name evidence="8" type="ORF">PoB_006610700</name>
</gene>
<evidence type="ECO:0000256" key="5">
    <source>
        <dbReference type="SAM" id="MobiDB-lite"/>
    </source>
</evidence>
<dbReference type="Proteomes" id="UP000735302">
    <property type="component" value="Unassembled WGS sequence"/>
</dbReference>
<keyword evidence="3" id="KW-0862">Zinc</keyword>
<name>A0AAV4D5X1_9GAST</name>
<feature type="domain" description="SWIM-type" evidence="7">
    <location>
        <begin position="488"/>
        <end position="538"/>
    </location>
</feature>
<reference evidence="8 9" key="1">
    <citation type="journal article" date="2021" name="Elife">
        <title>Chloroplast acquisition without the gene transfer in kleptoplastic sea slugs, Plakobranchus ocellatus.</title>
        <authorList>
            <person name="Maeda T."/>
            <person name="Takahashi S."/>
            <person name="Yoshida T."/>
            <person name="Shimamura S."/>
            <person name="Takaki Y."/>
            <person name="Nagai Y."/>
            <person name="Toyoda A."/>
            <person name="Suzuki Y."/>
            <person name="Arimoto A."/>
            <person name="Ishii H."/>
            <person name="Satoh N."/>
            <person name="Nishiyama T."/>
            <person name="Hasebe M."/>
            <person name="Maruyama T."/>
            <person name="Minagawa J."/>
            <person name="Obokata J."/>
            <person name="Shigenobu S."/>
        </authorList>
    </citation>
    <scope>NUCLEOTIDE SEQUENCE [LARGE SCALE GENOMIC DNA]</scope>
</reference>
<dbReference type="Pfam" id="PF04434">
    <property type="entry name" value="SWIM"/>
    <property type="match status" value="1"/>
</dbReference>
<protein>
    <submittedName>
        <fullName evidence="8">Zinc finger swim domain-containing protein 1</fullName>
    </submittedName>
</protein>
<keyword evidence="1" id="KW-0479">Metal-binding</keyword>
<evidence type="ECO:0000259" key="6">
    <source>
        <dbReference type="PROSITE" id="PS50016"/>
    </source>
</evidence>
<dbReference type="PROSITE" id="PS50016">
    <property type="entry name" value="ZF_PHD_2"/>
    <property type="match status" value="1"/>
</dbReference>
<dbReference type="InterPro" id="IPR001965">
    <property type="entry name" value="Znf_PHD"/>
</dbReference>
<evidence type="ECO:0000256" key="4">
    <source>
        <dbReference type="PROSITE-ProRule" id="PRU00325"/>
    </source>
</evidence>
<feature type="compositionally biased region" description="Low complexity" evidence="5">
    <location>
        <begin position="660"/>
        <end position="677"/>
    </location>
</feature>
<proteinExistence type="predicted"/>
<comment type="caution">
    <text evidence="8">The sequence shown here is derived from an EMBL/GenBank/DDBJ whole genome shotgun (WGS) entry which is preliminary data.</text>
</comment>
<dbReference type="Pfam" id="PF21056">
    <property type="entry name" value="ZSWIM1-3_RNaseH-like"/>
    <property type="match status" value="1"/>
</dbReference>
<dbReference type="Gene3D" id="3.30.40.10">
    <property type="entry name" value="Zinc/RING finger domain, C3HC4 (zinc finger)"/>
    <property type="match status" value="1"/>
</dbReference>
<evidence type="ECO:0000259" key="7">
    <source>
        <dbReference type="PROSITE" id="PS50966"/>
    </source>
</evidence>
<dbReference type="InterPro" id="IPR019787">
    <property type="entry name" value="Znf_PHD-finger"/>
</dbReference>
<dbReference type="PROSITE" id="PS50966">
    <property type="entry name" value="ZF_SWIM"/>
    <property type="match status" value="1"/>
</dbReference>
<accession>A0AAV4D5X1</accession>
<dbReference type="Pfam" id="PF00628">
    <property type="entry name" value="PHD"/>
    <property type="match status" value="1"/>
</dbReference>
<feature type="compositionally biased region" description="Low complexity" evidence="5">
    <location>
        <begin position="688"/>
        <end position="713"/>
    </location>
</feature>